<organism evidence="13">
    <name type="scientific">Triticum urartu</name>
    <name type="common">Red wild einkorn</name>
    <name type="synonym">Crithodium urartu</name>
    <dbReference type="NCBI Taxonomy" id="4572"/>
    <lineage>
        <taxon>Eukaryota</taxon>
        <taxon>Viridiplantae</taxon>
        <taxon>Streptophyta</taxon>
        <taxon>Embryophyta</taxon>
        <taxon>Tracheophyta</taxon>
        <taxon>Spermatophyta</taxon>
        <taxon>Magnoliopsida</taxon>
        <taxon>Liliopsida</taxon>
        <taxon>Poales</taxon>
        <taxon>Poaceae</taxon>
        <taxon>BOP clade</taxon>
        <taxon>Pooideae</taxon>
        <taxon>Triticodae</taxon>
        <taxon>Triticeae</taxon>
        <taxon>Triticinae</taxon>
        <taxon>Triticum</taxon>
    </lineage>
</organism>
<keyword evidence="9 13" id="KW-0418">Kinase</keyword>
<evidence type="ECO:0000256" key="7">
    <source>
        <dbReference type="ARBA" id="ARBA00022734"/>
    </source>
</evidence>
<evidence type="ECO:0000256" key="9">
    <source>
        <dbReference type="ARBA" id="ARBA00022777"/>
    </source>
</evidence>
<dbReference type="InterPro" id="IPR013320">
    <property type="entry name" value="ConA-like_dom_sf"/>
</dbReference>
<dbReference type="FunFam" id="1.10.510.10:FF:000517">
    <property type="entry name" value="Putative receptor kinase Lecrk"/>
    <property type="match status" value="1"/>
</dbReference>
<dbReference type="GO" id="GO:0004672">
    <property type="term" value="F:protein kinase activity"/>
    <property type="evidence" value="ECO:0007669"/>
    <property type="project" value="InterPro"/>
</dbReference>
<evidence type="ECO:0000256" key="1">
    <source>
        <dbReference type="ARBA" id="ARBA00004479"/>
    </source>
</evidence>
<dbReference type="InterPro" id="IPR008271">
    <property type="entry name" value="Ser/Thr_kinase_AS"/>
</dbReference>
<dbReference type="Pfam" id="PF00139">
    <property type="entry name" value="Lectin_legB"/>
    <property type="match status" value="1"/>
</dbReference>
<dbReference type="InterPro" id="IPR017441">
    <property type="entry name" value="Protein_kinase_ATP_BS"/>
</dbReference>
<protein>
    <submittedName>
        <fullName evidence="13">L-type lectin-domain containing receptor kinase IV.2</fullName>
    </submittedName>
</protein>
<dbReference type="Gene3D" id="1.10.510.10">
    <property type="entry name" value="Transferase(Phosphotransferase) domain 1"/>
    <property type="match status" value="1"/>
</dbReference>
<evidence type="ECO:0000256" key="2">
    <source>
        <dbReference type="ARBA" id="ARBA00008536"/>
    </source>
</evidence>
<keyword evidence="4" id="KW-0808">Transferase</keyword>
<dbReference type="Gene3D" id="3.30.200.20">
    <property type="entry name" value="Phosphorylase Kinase, domain 1"/>
    <property type="match status" value="1"/>
</dbReference>
<dbReference type="PROSITE" id="PS50011">
    <property type="entry name" value="PROTEIN_KINASE_DOM"/>
    <property type="match status" value="1"/>
</dbReference>
<dbReference type="STRING" id="4572.M7Z6J4"/>
<dbReference type="EMBL" id="KD127887">
    <property type="protein sequence ID" value="EMS58813.1"/>
    <property type="molecule type" value="Genomic_DNA"/>
</dbReference>
<evidence type="ECO:0000313" key="13">
    <source>
        <dbReference type="EMBL" id="EMS58813.1"/>
    </source>
</evidence>
<evidence type="ECO:0000256" key="4">
    <source>
        <dbReference type="ARBA" id="ARBA00022679"/>
    </source>
</evidence>
<dbReference type="SUPFAM" id="SSF56112">
    <property type="entry name" value="Protein kinase-like (PK-like)"/>
    <property type="match status" value="1"/>
</dbReference>
<dbReference type="PROSITE" id="PS00108">
    <property type="entry name" value="PROTEIN_KINASE_ST"/>
    <property type="match status" value="1"/>
</dbReference>
<reference evidence="13" key="1">
    <citation type="journal article" date="2013" name="Nature">
        <title>Draft genome of the wheat A-genome progenitor Triticum urartu.</title>
        <authorList>
            <person name="Ling H.Q."/>
            <person name="Zhao S."/>
            <person name="Liu D."/>
            <person name="Wang J."/>
            <person name="Sun H."/>
            <person name="Zhang C."/>
            <person name="Fan H."/>
            <person name="Li D."/>
            <person name="Dong L."/>
            <person name="Tao Y."/>
            <person name="Gao C."/>
            <person name="Wu H."/>
            <person name="Li Y."/>
            <person name="Cui Y."/>
            <person name="Guo X."/>
            <person name="Zheng S."/>
            <person name="Wang B."/>
            <person name="Yu K."/>
            <person name="Liang Q."/>
            <person name="Yang W."/>
            <person name="Lou X."/>
            <person name="Chen J."/>
            <person name="Feng M."/>
            <person name="Jian J."/>
            <person name="Zhang X."/>
            <person name="Luo G."/>
            <person name="Jiang Y."/>
            <person name="Liu J."/>
            <person name="Wang Z."/>
            <person name="Sha Y."/>
            <person name="Zhang B."/>
            <person name="Wu H."/>
            <person name="Tang D."/>
            <person name="Shen Q."/>
            <person name="Xue P."/>
            <person name="Zou S."/>
            <person name="Wang X."/>
            <person name="Liu X."/>
            <person name="Wang F."/>
            <person name="Yang Y."/>
            <person name="An X."/>
            <person name="Dong Z."/>
            <person name="Zhang K."/>
            <person name="Zhang X."/>
            <person name="Luo M.C."/>
            <person name="Dvorak J."/>
            <person name="Tong Y."/>
            <person name="Wang J."/>
            <person name="Yang H."/>
            <person name="Li Z."/>
            <person name="Wang D."/>
            <person name="Zhang A."/>
            <person name="Wang J."/>
        </authorList>
    </citation>
    <scope>NUCLEOTIDE SEQUENCE</scope>
</reference>
<dbReference type="PROSITE" id="PS00107">
    <property type="entry name" value="PROTEIN_KINASE_ATP"/>
    <property type="match status" value="1"/>
</dbReference>
<dbReference type="CDD" id="cd06899">
    <property type="entry name" value="lectin_legume_LecRK_Arcelin_ConA"/>
    <property type="match status" value="1"/>
</dbReference>
<dbReference type="AlphaFoldDB" id="M7Z6J4"/>
<comment type="similarity">
    <text evidence="2">In the N-terminal section; belongs to the leguminous lectin family.</text>
</comment>
<dbReference type="PANTHER" id="PTHR27007">
    <property type="match status" value="1"/>
</dbReference>
<dbReference type="Pfam" id="PF00069">
    <property type="entry name" value="Pkinase"/>
    <property type="match status" value="1"/>
</dbReference>
<keyword evidence="8" id="KW-0547">Nucleotide-binding</keyword>
<dbReference type="InterPro" id="IPR011009">
    <property type="entry name" value="Kinase-like_dom_sf"/>
</dbReference>
<evidence type="ECO:0000256" key="10">
    <source>
        <dbReference type="ARBA" id="ARBA00022840"/>
    </source>
</evidence>
<accession>M7Z6J4</accession>
<evidence type="ECO:0000256" key="8">
    <source>
        <dbReference type="ARBA" id="ARBA00022741"/>
    </source>
</evidence>
<dbReference type="CDD" id="cd14066">
    <property type="entry name" value="STKc_IRAK"/>
    <property type="match status" value="1"/>
</dbReference>
<evidence type="ECO:0000256" key="5">
    <source>
        <dbReference type="ARBA" id="ARBA00022692"/>
    </source>
</evidence>
<sequence>MPGLIWLCVLLIVSFHDDGVAVAGVGEFIYNGFTGSNLRLDGAASIAQDGVLTLTTSSHDIQGHGFHHEALPFVRSHGVAMYPGSTLRLDGAASIAQDGVLTLTTSSHDIQGHGFHHEALPFVRSHGVAMYFSSTFVFTITPNNSGHSGEGMAFVISLAPPLAALPGRYLGLSDPYYDDTNRFFAIELDTVTDPEFKDIDDNHVGIDLNNLTSTFFSTAGYYSGDVEDYEDSEVQTFDPLRLSSGNPMQVWVDYDGASMQLDIRLALVPMYKPYSPLLSYTVDLATLLRDDSKSKAGVPTMAYVGFSAATGDKRCGTHQILGWSFNMLGPAKPLNYSALPLKQLRVNATQEASYYKGKVVKWLPAAASSLAVLAGLTACLLLRWWCKIRNSRWDEDWEAELGPRRFAYKDLCRATNGFRDMQLLGKGGFGRVYGGVLACSSVRVAVKRISSESRQGLTQFTAEIMILGRLRHRNLVRLIGYCRHKDELLLVYEYMPNGSLDRYLHTHNRHTVLSWPQRLHIIKGVASGLLYLHEDWEQVILHRDVKASNVLLDGEMNGRLGDFGLARLHDHGADAHTTHVAGTRGYLAPELMRFGKATKATDVFAFGAFILEVACGRWPMGLNARGELLVLVQWVHDVWASGSGAGLIVDSLDPRLVDYVANEAELVLKLGLLCSHPLPAARPGMRLVMRYLDGDLPLPEFSPGYLSIIDVDQVLDEVTPSVANSITGLSGGR</sequence>
<dbReference type="Gene3D" id="2.60.120.200">
    <property type="match status" value="2"/>
</dbReference>
<dbReference type="eggNOG" id="ENOG502QSJ4">
    <property type="taxonomic scope" value="Eukaryota"/>
</dbReference>
<dbReference type="InterPro" id="IPR000719">
    <property type="entry name" value="Prot_kinase_dom"/>
</dbReference>
<dbReference type="SUPFAM" id="SSF49899">
    <property type="entry name" value="Concanavalin A-like lectins/glucanases"/>
    <property type="match status" value="2"/>
</dbReference>
<dbReference type="InterPro" id="IPR001220">
    <property type="entry name" value="Legume_lectin_dom"/>
</dbReference>
<evidence type="ECO:0000256" key="12">
    <source>
        <dbReference type="ARBA" id="ARBA00023136"/>
    </source>
</evidence>
<keyword evidence="12" id="KW-0472">Membrane</keyword>
<comment type="similarity">
    <text evidence="3">In the C-terminal section; belongs to the protein kinase superfamily. Ser/Thr protein kinase family.</text>
</comment>
<evidence type="ECO:0000256" key="11">
    <source>
        <dbReference type="ARBA" id="ARBA00022989"/>
    </source>
</evidence>
<evidence type="ECO:0000256" key="3">
    <source>
        <dbReference type="ARBA" id="ARBA00010217"/>
    </source>
</evidence>
<proteinExistence type="inferred from homology"/>
<dbReference type="GO" id="GO:0030246">
    <property type="term" value="F:carbohydrate binding"/>
    <property type="evidence" value="ECO:0007669"/>
    <property type="project" value="UniProtKB-KW"/>
</dbReference>
<name>M7Z6J4_TRIUA</name>
<gene>
    <name evidence="13" type="ORF">TRIUR3_19612</name>
</gene>
<keyword evidence="11" id="KW-1133">Transmembrane helix</keyword>
<keyword evidence="13" id="KW-0675">Receptor</keyword>
<dbReference type="GO" id="GO:0005524">
    <property type="term" value="F:ATP binding"/>
    <property type="evidence" value="ECO:0007669"/>
    <property type="project" value="UniProtKB-UniRule"/>
</dbReference>
<evidence type="ECO:0000256" key="6">
    <source>
        <dbReference type="ARBA" id="ARBA00022729"/>
    </source>
</evidence>
<keyword evidence="7 13" id="KW-0430">Lectin</keyword>
<dbReference type="FunFam" id="3.30.200.20:FF:000178">
    <property type="entry name" value="serine/threonine-protein kinase PBS1-like"/>
    <property type="match status" value="1"/>
</dbReference>
<keyword evidence="6" id="KW-0732">Signal</keyword>
<dbReference type="InterPro" id="IPR050528">
    <property type="entry name" value="L-type_Lectin-RKs"/>
</dbReference>
<dbReference type="SMART" id="SM00220">
    <property type="entry name" value="S_TKc"/>
    <property type="match status" value="1"/>
</dbReference>
<keyword evidence="10" id="KW-0067">ATP-binding</keyword>
<dbReference type="GO" id="GO:0016020">
    <property type="term" value="C:membrane"/>
    <property type="evidence" value="ECO:0007669"/>
    <property type="project" value="UniProtKB-SubCell"/>
</dbReference>
<comment type="subcellular location">
    <subcellularLocation>
        <location evidence="1">Membrane</location>
        <topology evidence="1">Single-pass type I membrane protein</topology>
    </subcellularLocation>
</comment>
<keyword evidence="5" id="KW-0812">Transmembrane</keyword>